<protein>
    <submittedName>
        <fullName evidence="2">Uncharacterized protein</fullName>
    </submittedName>
</protein>
<comment type="caution">
    <text evidence="2">The sequence shown here is derived from an EMBL/GenBank/DDBJ whole genome shotgun (WGS) entry which is preliminary data.</text>
</comment>
<feature type="compositionally biased region" description="Basic and acidic residues" evidence="1">
    <location>
        <begin position="74"/>
        <end position="83"/>
    </location>
</feature>
<gene>
    <name evidence="2" type="ORF">CR513_60355</name>
</gene>
<reference evidence="2" key="1">
    <citation type="submission" date="2018-05" db="EMBL/GenBank/DDBJ databases">
        <title>Draft genome of Mucuna pruriens seed.</title>
        <authorList>
            <person name="Nnadi N.E."/>
            <person name="Vos R."/>
            <person name="Hasami M.H."/>
            <person name="Devisetty U.K."/>
            <person name="Aguiy J.C."/>
        </authorList>
    </citation>
    <scope>NUCLEOTIDE SEQUENCE [LARGE SCALE GENOMIC DNA]</scope>
    <source>
        <tissue evidence="2">Seed</tissue>
    </source>
</reference>
<dbReference type="EMBL" id="QJKJ01016157">
    <property type="protein sequence ID" value="RDX61422.1"/>
    <property type="molecule type" value="Genomic_DNA"/>
</dbReference>
<keyword evidence="3" id="KW-1185">Reference proteome</keyword>
<evidence type="ECO:0000256" key="1">
    <source>
        <dbReference type="SAM" id="MobiDB-lite"/>
    </source>
</evidence>
<feature type="region of interest" description="Disordered" evidence="1">
    <location>
        <begin position="74"/>
        <end position="98"/>
    </location>
</feature>
<feature type="non-terminal residue" evidence="2">
    <location>
        <position position="1"/>
    </location>
</feature>
<proteinExistence type="predicted"/>
<name>A0A371E5V7_MUCPR</name>
<dbReference type="AlphaFoldDB" id="A0A371E5V7"/>
<evidence type="ECO:0000313" key="3">
    <source>
        <dbReference type="Proteomes" id="UP000257109"/>
    </source>
</evidence>
<accession>A0A371E5V7</accession>
<sequence>MQESKIITNYFARGMVATDKIRSNRKNMLDLKVKQRPLTSSKALYWFMNKILKEIGEMLSKYSRSKVVEEGEDKHIMMKDVEKGGNTSQRPNGMLQVP</sequence>
<evidence type="ECO:0000313" key="2">
    <source>
        <dbReference type="EMBL" id="RDX61422.1"/>
    </source>
</evidence>
<organism evidence="2 3">
    <name type="scientific">Mucuna pruriens</name>
    <name type="common">Velvet bean</name>
    <name type="synonym">Dolichos pruriens</name>
    <dbReference type="NCBI Taxonomy" id="157652"/>
    <lineage>
        <taxon>Eukaryota</taxon>
        <taxon>Viridiplantae</taxon>
        <taxon>Streptophyta</taxon>
        <taxon>Embryophyta</taxon>
        <taxon>Tracheophyta</taxon>
        <taxon>Spermatophyta</taxon>
        <taxon>Magnoliopsida</taxon>
        <taxon>eudicotyledons</taxon>
        <taxon>Gunneridae</taxon>
        <taxon>Pentapetalae</taxon>
        <taxon>rosids</taxon>
        <taxon>fabids</taxon>
        <taxon>Fabales</taxon>
        <taxon>Fabaceae</taxon>
        <taxon>Papilionoideae</taxon>
        <taxon>50 kb inversion clade</taxon>
        <taxon>NPAAA clade</taxon>
        <taxon>indigoferoid/millettioid clade</taxon>
        <taxon>Phaseoleae</taxon>
        <taxon>Mucuna</taxon>
    </lineage>
</organism>
<dbReference type="Proteomes" id="UP000257109">
    <property type="component" value="Unassembled WGS sequence"/>
</dbReference>